<sequence>MAAGPPAPIPSPPAALSPFQSYINPPRAFPVRFCLSPPFLLARFELAQSLSLSAVAAELRSAAVVAPDHLPPRRRLLRLRRILADLVHPSVSLADRRSAADPVDPSRATAFLRSGRLLRRRRCLGVSRGPPLHFPLSLPFLGHRSAVPMAATGDHRGAGAPPPAGLADVAASGRA</sequence>
<reference evidence="2" key="1">
    <citation type="journal article" date="2002" name="Nature">
        <title>The genome sequence and structure of rice chromosome 1.</title>
        <authorList>
            <person name="Sasaki T."/>
            <person name="Matsumoto T."/>
            <person name="Yamamoto K."/>
            <person name="Sakata K."/>
            <person name="Baba T."/>
            <person name="Katayose Y."/>
            <person name="Wu J."/>
            <person name="Niimura Y."/>
            <person name="Cheng Z."/>
            <person name="Nagamura Y."/>
            <person name="Antonio B.A."/>
            <person name="Kanamori H."/>
            <person name="Hosokawa S."/>
            <person name="Masukawa M."/>
            <person name="Arikawa K."/>
            <person name="Chiden Y."/>
            <person name="Hayashi M."/>
            <person name="Okamoto M."/>
            <person name="Ando T."/>
            <person name="Aoki H."/>
            <person name="Arita K."/>
            <person name="Hamada M."/>
            <person name="Harada C."/>
            <person name="Hijishita S."/>
            <person name="Honda M."/>
            <person name="Ichikawa Y."/>
            <person name="Idonuma A."/>
            <person name="Iijima M."/>
            <person name="Ikeda M."/>
            <person name="Ikeno M."/>
            <person name="Itoh S."/>
            <person name="Itoh T."/>
            <person name="Itoh Y."/>
            <person name="Itoh Y."/>
            <person name="Iwabuchi A."/>
            <person name="Kamiya K."/>
            <person name="Karasawa W."/>
            <person name="Katagiri S."/>
            <person name="Kikuta A."/>
            <person name="Kobayashi N."/>
            <person name="Kono I."/>
            <person name="Machita K."/>
            <person name="Maehara T."/>
            <person name="Mizuno H."/>
            <person name="Mizubayashi T."/>
            <person name="Mukai Y."/>
            <person name="Nagasaki H."/>
            <person name="Nakashima M."/>
            <person name="Nakama Y."/>
            <person name="Nakamichi Y."/>
            <person name="Nakamura M."/>
            <person name="Namiki N."/>
            <person name="Negishi M."/>
            <person name="Ohta I."/>
            <person name="Ono N."/>
            <person name="Saji S."/>
            <person name="Sakai K."/>
            <person name="Shibata M."/>
            <person name="Shimokawa T."/>
            <person name="Shomura A."/>
            <person name="Song J."/>
            <person name="Takazaki Y."/>
            <person name="Terasawa K."/>
            <person name="Tsuji K."/>
            <person name="Waki K."/>
            <person name="Yamagata H."/>
            <person name="Yamane H."/>
            <person name="Yoshiki S."/>
            <person name="Yoshihara R."/>
            <person name="Yukawa K."/>
            <person name="Zhong H."/>
            <person name="Iwama H."/>
            <person name="Endo T."/>
            <person name="Ito H."/>
            <person name="Hahn J.H."/>
            <person name="Kim H.I."/>
            <person name="Eun M.Y."/>
            <person name="Yano M."/>
            <person name="Jiang J."/>
            <person name="Gojobori T."/>
        </authorList>
    </citation>
    <scope>NUCLEOTIDE SEQUENCE [LARGE SCALE GENOMIC DNA]</scope>
</reference>
<evidence type="ECO:0000313" key="2">
    <source>
        <dbReference type="EMBL" id="BAD45116.1"/>
    </source>
</evidence>
<protein>
    <submittedName>
        <fullName evidence="2">Zinc knuckle domain-like</fullName>
    </submittedName>
</protein>
<proteinExistence type="predicted"/>
<feature type="region of interest" description="Disordered" evidence="1">
    <location>
        <begin position="152"/>
        <end position="175"/>
    </location>
</feature>
<gene>
    <name evidence="2" type="primary">P0022F12.21</name>
</gene>
<accession>Q656Z4</accession>
<dbReference type="AlphaFoldDB" id="Q656Z4"/>
<dbReference type="Proteomes" id="UP000817658">
    <property type="component" value="Chromosome 1"/>
</dbReference>
<organism evidence="2">
    <name type="scientific">Oryza sativa subsp. japonica</name>
    <name type="common">Rice</name>
    <dbReference type="NCBI Taxonomy" id="39947"/>
    <lineage>
        <taxon>Eukaryota</taxon>
        <taxon>Viridiplantae</taxon>
        <taxon>Streptophyta</taxon>
        <taxon>Embryophyta</taxon>
        <taxon>Tracheophyta</taxon>
        <taxon>Spermatophyta</taxon>
        <taxon>Magnoliopsida</taxon>
        <taxon>Liliopsida</taxon>
        <taxon>Poales</taxon>
        <taxon>Poaceae</taxon>
        <taxon>BOP clade</taxon>
        <taxon>Oryzoideae</taxon>
        <taxon>Oryzeae</taxon>
        <taxon>Oryzinae</taxon>
        <taxon>Oryza</taxon>
        <taxon>Oryza sativa</taxon>
    </lineage>
</organism>
<feature type="compositionally biased region" description="Low complexity" evidence="1">
    <location>
        <begin position="165"/>
        <end position="175"/>
    </location>
</feature>
<name>Q656Z4_ORYSJ</name>
<evidence type="ECO:0000256" key="1">
    <source>
        <dbReference type="SAM" id="MobiDB-lite"/>
    </source>
</evidence>
<dbReference type="EMBL" id="AP003310">
    <property type="protein sequence ID" value="BAD45116.1"/>
    <property type="molecule type" value="Genomic_DNA"/>
</dbReference>